<dbReference type="AlphaFoldDB" id="A0A0K2TFC7"/>
<name>A0A0K2TFC7_LEPSM</name>
<organism evidence="2">
    <name type="scientific">Lepeophtheirus salmonis</name>
    <name type="common">Salmon louse</name>
    <name type="synonym">Caligus salmonis</name>
    <dbReference type="NCBI Taxonomy" id="72036"/>
    <lineage>
        <taxon>Eukaryota</taxon>
        <taxon>Metazoa</taxon>
        <taxon>Ecdysozoa</taxon>
        <taxon>Arthropoda</taxon>
        <taxon>Crustacea</taxon>
        <taxon>Multicrustacea</taxon>
        <taxon>Hexanauplia</taxon>
        <taxon>Copepoda</taxon>
        <taxon>Siphonostomatoida</taxon>
        <taxon>Caligidae</taxon>
        <taxon>Lepeophtheirus</taxon>
    </lineage>
</organism>
<keyword evidence="1" id="KW-0812">Transmembrane</keyword>
<proteinExistence type="predicted"/>
<evidence type="ECO:0000313" key="2">
    <source>
        <dbReference type="EMBL" id="CDW24723.1"/>
    </source>
</evidence>
<feature type="transmembrane region" description="Helical" evidence="1">
    <location>
        <begin position="16"/>
        <end position="37"/>
    </location>
</feature>
<accession>A0A0K2TFC7</accession>
<feature type="non-terminal residue" evidence="2">
    <location>
        <position position="1"/>
    </location>
</feature>
<dbReference type="EMBL" id="HACA01007362">
    <property type="protein sequence ID" value="CDW24723.1"/>
    <property type="molecule type" value="Transcribed_RNA"/>
</dbReference>
<evidence type="ECO:0000256" key="1">
    <source>
        <dbReference type="SAM" id="Phobius"/>
    </source>
</evidence>
<reference evidence="2" key="1">
    <citation type="submission" date="2014-05" db="EMBL/GenBank/DDBJ databases">
        <authorList>
            <person name="Chronopoulou M."/>
        </authorList>
    </citation>
    <scope>NUCLEOTIDE SEQUENCE</scope>
    <source>
        <tissue evidence="2">Whole organism</tissue>
    </source>
</reference>
<keyword evidence="1" id="KW-1133">Transmembrane helix</keyword>
<keyword evidence="1" id="KW-0472">Membrane</keyword>
<protein>
    <submittedName>
        <fullName evidence="2">Uncharacterized protein</fullName>
    </submittedName>
</protein>
<sequence>YNRIYKNSINSSSSTISFLILVVILDRLLFFSLCHVTSSDTTVRLKK</sequence>